<organism evidence="1 2">
    <name type="scientific">Thermosulfurimonas marina</name>
    <dbReference type="NCBI Taxonomy" id="2047767"/>
    <lineage>
        <taxon>Bacteria</taxon>
        <taxon>Pseudomonadati</taxon>
        <taxon>Thermodesulfobacteriota</taxon>
        <taxon>Thermodesulfobacteria</taxon>
        <taxon>Thermodesulfobacteriales</taxon>
        <taxon>Thermodesulfobacteriaceae</taxon>
        <taxon>Thermosulfurimonas</taxon>
    </lineage>
</organism>
<protein>
    <recommendedName>
        <fullName evidence="3">HAMP domain-containing histidine kinase</fullName>
    </recommendedName>
</protein>
<evidence type="ECO:0008006" key="3">
    <source>
        <dbReference type="Google" id="ProtNLM"/>
    </source>
</evidence>
<dbReference type="EMBL" id="CP042909">
    <property type="protein sequence ID" value="QJA05382.1"/>
    <property type="molecule type" value="Genomic_DNA"/>
</dbReference>
<accession>A0A6H1WQA7</accession>
<keyword evidence="2" id="KW-1185">Reference proteome</keyword>
<dbReference type="Proteomes" id="UP000501253">
    <property type="component" value="Chromosome"/>
</dbReference>
<reference evidence="1 2" key="1">
    <citation type="submission" date="2019-08" db="EMBL/GenBank/DDBJ databases">
        <title>Complete genome sequence of Thermosulfurimonas marina SU872T, an anaerobic thermophilic chemolithoautotrophic bacterium isolated from a shallow marine hydrothermal vent.</title>
        <authorList>
            <person name="Allioux M."/>
            <person name="Jebbar M."/>
            <person name="Slobodkina G."/>
            <person name="Slobodkin A."/>
            <person name="Moalic Y."/>
            <person name="Frolova A."/>
            <person name="Shao Z."/>
            <person name="Alain K."/>
        </authorList>
    </citation>
    <scope>NUCLEOTIDE SEQUENCE [LARGE SCALE GENOMIC DNA]</scope>
    <source>
        <strain evidence="1 2">SU872</strain>
    </source>
</reference>
<gene>
    <name evidence="1" type="ORF">FVE67_00620</name>
</gene>
<dbReference type="AlphaFoldDB" id="A0A6H1WQA7"/>
<name>A0A6H1WQA7_9BACT</name>
<evidence type="ECO:0000313" key="2">
    <source>
        <dbReference type="Proteomes" id="UP000501253"/>
    </source>
</evidence>
<dbReference type="RefSeq" id="WP_168718748.1">
    <property type="nucleotide sequence ID" value="NZ_CP042909.1"/>
</dbReference>
<sequence length="208" mass="23595">MEVKELLRPAALGLLFKGYLHNLRGPLQAALMQVELLAGRLQNLSLPEKARQVLAEDLERLKRQHYRLINLLVAAEEDLSSEEEGPWPLHEFLEREILFWEADLAFKHRVKKEIHLEEAHISLPRQRLRAGLCALFWAMVEELGQVEGELAVTLKSQEGRAELEMHWCPEDLAPRKTPLAAAREILSPEAEVSGGPGEIRVVFLHGVS</sequence>
<dbReference type="KEGG" id="tmai:FVE67_00620"/>
<evidence type="ECO:0000313" key="1">
    <source>
        <dbReference type="EMBL" id="QJA05382.1"/>
    </source>
</evidence>
<proteinExistence type="predicted"/>